<gene>
    <name evidence="8" type="ORF">M0812_27503</name>
</gene>
<dbReference type="PANTHER" id="PTHR10218:SF302">
    <property type="entry name" value="GUANINE NUCLEOTIDE-BINDING PROTEIN ALPHA-5 SUBUNIT"/>
    <property type="match status" value="1"/>
</dbReference>
<dbReference type="SUPFAM" id="SSF52540">
    <property type="entry name" value="P-loop containing nucleoside triphosphate hydrolases"/>
    <property type="match status" value="1"/>
</dbReference>
<keyword evidence="1 7" id="KW-0479">Metal-binding</keyword>
<dbReference type="FunFam" id="3.40.50.300:FF:002307">
    <property type="entry name" value="Guanine nucleotide-binding protein G(k) subunit alpha"/>
    <property type="match status" value="1"/>
</dbReference>
<dbReference type="PRINTS" id="PR00318">
    <property type="entry name" value="GPROTEINA"/>
</dbReference>
<dbReference type="GO" id="GO:0003924">
    <property type="term" value="F:GTPase activity"/>
    <property type="evidence" value="ECO:0007669"/>
    <property type="project" value="InterPro"/>
</dbReference>
<accession>A0AAV7Y5G1</accession>
<dbReference type="SUPFAM" id="SSF47895">
    <property type="entry name" value="Transducin (alpha subunit), insertion domain"/>
    <property type="match status" value="1"/>
</dbReference>
<dbReference type="GO" id="GO:0031683">
    <property type="term" value="F:G-protein beta/gamma-subunit complex binding"/>
    <property type="evidence" value="ECO:0007669"/>
    <property type="project" value="InterPro"/>
</dbReference>
<dbReference type="Proteomes" id="UP001146793">
    <property type="component" value="Unassembled WGS sequence"/>
</dbReference>
<feature type="binding site" evidence="6">
    <location>
        <begin position="149"/>
        <end position="150"/>
    </location>
    <ligand>
        <name>GTP</name>
        <dbReference type="ChEBI" id="CHEBI:37565"/>
    </ligand>
</feature>
<keyword evidence="3 7" id="KW-0460">Magnesium</keyword>
<dbReference type="GO" id="GO:0005834">
    <property type="term" value="C:heterotrimeric G-protein complex"/>
    <property type="evidence" value="ECO:0007669"/>
    <property type="project" value="TreeGrafter"/>
</dbReference>
<dbReference type="Gene3D" id="1.10.400.10">
    <property type="entry name" value="GI Alpha 1, domain 2-like"/>
    <property type="match status" value="1"/>
</dbReference>
<dbReference type="GO" id="GO:0001664">
    <property type="term" value="F:G protein-coupled receptor binding"/>
    <property type="evidence" value="ECO:0007669"/>
    <property type="project" value="TreeGrafter"/>
</dbReference>
<evidence type="ECO:0000313" key="8">
    <source>
        <dbReference type="EMBL" id="KAJ3425071.1"/>
    </source>
</evidence>
<dbReference type="Pfam" id="PF00503">
    <property type="entry name" value="G-alpha"/>
    <property type="match status" value="1"/>
</dbReference>
<evidence type="ECO:0000313" key="9">
    <source>
        <dbReference type="Proteomes" id="UP001146793"/>
    </source>
</evidence>
<dbReference type="CDD" id="cd00066">
    <property type="entry name" value="G-alpha"/>
    <property type="match status" value="1"/>
</dbReference>
<sequence>MGCLLNKKVKNDFTSHENGINEMLRKDQEIMESEYKLLLLGPGESGKSTILQQIQIIHKKKFDDLEERKKYRLVVIDNIVHSIQTLVTASVHLQKKIQNTSEKEIEEIFNLENDVKAFTQEQINLIRKIWESDSIQETYTQRNTFHLFDSAKYFLDDLDRITETDYIPTVKDIIQSRSRTSGIFDVDFCYGELNFRLWDVGGQRNERRKWIHCFQGVTAVLFVVSLNEYNQSLFEDSSVSRMQESLLLFDEICNSRWFEETPIILFLNKNDLFQEKIKSVDLNVCFEEYDGGCDYDNALKFIREKFVSLNLKPEDKEIYVRVTCATDTKNIDNVFKTIKDIIITEHTKDMGYI</sequence>
<proteinExistence type="predicted"/>
<protein>
    <submittedName>
        <fullName evidence="8">Guanine nucleotide-binding protein g(O) subunit alpha</fullName>
    </submittedName>
</protein>
<evidence type="ECO:0000256" key="7">
    <source>
        <dbReference type="PIRSR" id="PIRSR601019-2"/>
    </source>
</evidence>
<dbReference type="InterPro" id="IPR011025">
    <property type="entry name" value="GproteinA_insert"/>
</dbReference>
<dbReference type="EMBL" id="JANTQA010000070">
    <property type="protein sequence ID" value="KAJ3425071.1"/>
    <property type="molecule type" value="Genomic_DNA"/>
</dbReference>
<feature type="binding site" evidence="6">
    <location>
        <begin position="44"/>
        <end position="49"/>
    </location>
    <ligand>
        <name>GTP</name>
        <dbReference type="ChEBI" id="CHEBI:37565"/>
    </ligand>
</feature>
<comment type="caution">
    <text evidence="8">The sequence shown here is derived from an EMBL/GenBank/DDBJ whole genome shotgun (WGS) entry which is preliminary data.</text>
</comment>
<dbReference type="SMART" id="SM00275">
    <property type="entry name" value="G_alpha"/>
    <property type="match status" value="1"/>
</dbReference>
<keyword evidence="5" id="KW-0807">Transducer</keyword>
<dbReference type="Gene3D" id="3.40.50.300">
    <property type="entry name" value="P-loop containing nucleotide triphosphate hydrolases"/>
    <property type="match status" value="1"/>
</dbReference>
<reference evidence="8" key="1">
    <citation type="submission" date="2022-08" db="EMBL/GenBank/DDBJ databases">
        <title>Novel sulphate-reducing endosymbionts in the free-living metamonad Anaeramoeba.</title>
        <authorList>
            <person name="Jerlstrom-Hultqvist J."/>
            <person name="Cepicka I."/>
            <person name="Gallot-Lavallee L."/>
            <person name="Salas-Leiva D."/>
            <person name="Curtis B.A."/>
            <person name="Zahonova K."/>
            <person name="Pipaliya S."/>
            <person name="Dacks J."/>
            <person name="Roger A.J."/>
        </authorList>
    </citation>
    <scope>NUCLEOTIDE SEQUENCE</scope>
    <source>
        <strain evidence="8">Busselton2</strain>
    </source>
</reference>
<evidence type="ECO:0000256" key="4">
    <source>
        <dbReference type="ARBA" id="ARBA00023134"/>
    </source>
</evidence>
<dbReference type="PROSITE" id="PS51882">
    <property type="entry name" value="G_ALPHA"/>
    <property type="match status" value="1"/>
</dbReference>
<feature type="binding site" evidence="6">
    <location>
        <begin position="268"/>
        <end position="271"/>
    </location>
    <ligand>
        <name>GTP</name>
        <dbReference type="ChEBI" id="CHEBI:37565"/>
    </ligand>
</feature>
<name>A0AAV7Y5G1_9EUKA</name>
<dbReference type="InterPro" id="IPR001019">
    <property type="entry name" value="Gprotein_alpha_su"/>
</dbReference>
<evidence type="ECO:0000256" key="6">
    <source>
        <dbReference type="PIRSR" id="PIRSR601019-1"/>
    </source>
</evidence>
<feature type="binding site" evidence="7">
    <location>
        <position position="48"/>
    </location>
    <ligand>
        <name>Mg(2+)</name>
        <dbReference type="ChEBI" id="CHEBI:18420"/>
    </ligand>
</feature>
<dbReference type="InterPro" id="IPR027417">
    <property type="entry name" value="P-loop_NTPase"/>
</dbReference>
<evidence type="ECO:0000256" key="3">
    <source>
        <dbReference type="ARBA" id="ARBA00022842"/>
    </source>
</evidence>
<evidence type="ECO:0000256" key="5">
    <source>
        <dbReference type="ARBA" id="ARBA00023224"/>
    </source>
</evidence>
<feature type="binding site" evidence="6">
    <location>
        <position position="325"/>
    </location>
    <ligand>
        <name>GTP</name>
        <dbReference type="ChEBI" id="CHEBI:37565"/>
    </ligand>
</feature>
<feature type="binding site" evidence="7">
    <location>
        <position position="180"/>
    </location>
    <ligand>
        <name>Mg(2+)</name>
        <dbReference type="ChEBI" id="CHEBI:18420"/>
    </ligand>
</feature>
<evidence type="ECO:0000256" key="2">
    <source>
        <dbReference type="ARBA" id="ARBA00022741"/>
    </source>
</evidence>
<dbReference type="AlphaFoldDB" id="A0AAV7Y5G1"/>
<dbReference type="PANTHER" id="PTHR10218">
    <property type="entry name" value="GTP-BINDING PROTEIN ALPHA SUBUNIT"/>
    <property type="match status" value="1"/>
</dbReference>
<dbReference type="GO" id="GO:0005737">
    <property type="term" value="C:cytoplasm"/>
    <property type="evidence" value="ECO:0007669"/>
    <property type="project" value="TreeGrafter"/>
</dbReference>
<feature type="binding site" evidence="6">
    <location>
        <begin position="199"/>
        <end position="203"/>
    </location>
    <ligand>
        <name>GTP</name>
        <dbReference type="ChEBI" id="CHEBI:37565"/>
    </ligand>
</feature>
<keyword evidence="4 6" id="KW-0342">GTP-binding</keyword>
<keyword evidence="2 6" id="KW-0547">Nucleotide-binding</keyword>
<dbReference type="GO" id="GO:0046872">
    <property type="term" value="F:metal ion binding"/>
    <property type="evidence" value="ECO:0007669"/>
    <property type="project" value="UniProtKB-KW"/>
</dbReference>
<dbReference type="GO" id="GO:0005525">
    <property type="term" value="F:GTP binding"/>
    <property type="evidence" value="ECO:0007669"/>
    <property type="project" value="UniProtKB-KW"/>
</dbReference>
<evidence type="ECO:0000256" key="1">
    <source>
        <dbReference type="ARBA" id="ARBA00022723"/>
    </source>
</evidence>
<organism evidence="8 9">
    <name type="scientific">Anaeramoeba flamelloides</name>
    <dbReference type="NCBI Taxonomy" id="1746091"/>
    <lineage>
        <taxon>Eukaryota</taxon>
        <taxon>Metamonada</taxon>
        <taxon>Anaeramoebidae</taxon>
        <taxon>Anaeramoeba</taxon>
    </lineage>
</organism>
<dbReference type="GO" id="GO:0007188">
    <property type="term" value="P:adenylate cyclase-modulating G protein-coupled receptor signaling pathway"/>
    <property type="evidence" value="ECO:0007669"/>
    <property type="project" value="TreeGrafter"/>
</dbReference>